<dbReference type="EMBL" id="QSVQ01000008">
    <property type="protein sequence ID" value="RGO50793.1"/>
    <property type="molecule type" value="Genomic_DNA"/>
</dbReference>
<keyword evidence="3" id="KW-1185">Reference proteome</keyword>
<sequence>MQDAIEIFGRMSDDLKGAIITAVFTSIVSIIGFILTNKNMSKNLKNELKKEKTTLHIQKMSEMPYAILILMDKMIKKPESEEVLDDFRKIMNTVCAYGSKDAIKIASVMQSENYKNQKNNVNMYRILSFYSLLVTQIKFDVTNIVNSPELWFKLKINDYDKMRDEMIKENNKIVDELDLNEDFKI</sequence>
<evidence type="ECO:0000313" key="2">
    <source>
        <dbReference type="EMBL" id="RGO50793.1"/>
    </source>
</evidence>
<dbReference type="RefSeq" id="WP_005331426.1">
    <property type="nucleotide sequence ID" value="NZ_CP102279.1"/>
</dbReference>
<keyword evidence="1" id="KW-0812">Transmembrane</keyword>
<dbReference type="AlphaFoldDB" id="A0A3E5GSJ9"/>
<proteinExistence type="predicted"/>
<gene>
    <name evidence="2" type="ORF">DXB12_08245</name>
</gene>
<evidence type="ECO:0000256" key="1">
    <source>
        <dbReference type="SAM" id="Phobius"/>
    </source>
</evidence>
<protein>
    <submittedName>
        <fullName evidence="2">Uncharacterized protein</fullName>
    </submittedName>
</protein>
<dbReference type="GeneID" id="92864710"/>
<accession>A0A3E5GSJ9</accession>
<reference evidence="2 3" key="1">
    <citation type="submission" date="2018-08" db="EMBL/GenBank/DDBJ databases">
        <title>A genome reference for cultivated species of the human gut microbiota.</title>
        <authorList>
            <person name="Zou Y."/>
            <person name="Xue W."/>
            <person name="Luo G."/>
        </authorList>
    </citation>
    <scope>NUCLEOTIDE SEQUENCE [LARGE SCALE GENOMIC DNA]</scope>
    <source>
        <strain evidence="2 3">OM02-12</strain>
    </source>
</reference>
<feature type="transmembrane region" description="Helical" evidence="1">
    <location>
        <begin position="18"/>
        <end position="36"/>
    </location>
</feature>
<organism evidence="2 3">
    <name type="scientific">Dorea formicigenerans</name>
    <dbReference type="NCBI Taxonomy" id="39486"/>
    <lineage>
        <taxon>Bacteria</taxon>
        <taxon>Bacillati</taxon>
        <taxon>Bacillota</taxon>
        <taxon>Clostridia</taxon>
        <taxon>Lachnospirales</taxon>
        <taxon>Lachnospiraceae</taxon>
        <taxon>Dorea</taxon>
    </lineage>
</organism>
<evidence type="ECO:0000313" key="3">
    <source>
        <dbReference type="Proteomes" id="UP000261055"/>
    </source>
</evidence>
<name>A0A3E5GSJ9_9FIRM</name>
<comment type="caution">
    <text evidence="2">The sequence shown here is derived from an EMBL/GenBank/DDBJ whole genome shotgun (WGS) entry which is preliminary data.</text>
</comment>
<keyword evidence="1" id="KW-1133">Transmembrane helix</keyword>
<dbReference type="Proteomes" id="UP000261055">
    <property type="component" value="Unassembled WGS sequence"/>
</dbReference>
<keyword evidence="1" id="KW-0472">Membrane</keyword>